<proteinExistence type="predicted"/>
<reference evidence="1 2" key="1">
    <citation type="submission" date="2021-01" db="EMBL/GenBank/DDBJ databases">
        <title>Whole genome shotgun sequence of Planotetraspora kaengkrachanensis NBRC 104272.</title>
        <authorList>
            <person name="Komaki H."/>
            <person name="Tamura T."/>
        </authorList>
    </citation>
    <scope>NUCLEOTIDE SEQUENCE [LARGE SCALE GENOMIC DNA]</scope>
    <source>
        <strain evidence="1 2">NBRC 104272</strain>
    </source>
</reference>
<dbReference type="AlphaFoldDB" id="A0A8J3PRN9"/>
<organism evidence="1 2">
    <name type="scientific">Planotetraspora kaengkrachanensis</name>
    <dbReference type="NCBI Taxonomy" id="575193"/>
    <lineage>
        <taxon>Bacteria</taxon>
        <taxon>Bacillati</taxon>
        <taxon>Actinomycetota</taxon>
        <taxon>Actinomycetes</taxon>
        <taxon>Streptosporangiales</taxon>
        <taxon>Streptosporangiaceae</taxon>
        <taxon>Planotetraspora</taxon>
    </lineage>
</organism>
<keyword evidence="2" id="KW-1185">Reference proteome</keyword>
<dbReference type="Proteomes" id="UP000630097">
    <property type="component" value="Unassembled WGS sequence"/>
</dbReference>
<dbReference type="RefSeq" id="WP_203883444.1">
    <property type="nucleotide sequence ID" value="NZ_BAABHH010000005.1"/>
</dbReference>
<evidence type="ECO:0000313" key="1">
    <source>
        <dbReference type="EMBL" id="GIG79996.1"/>
    </source>
</evidence>
<comment type="caution">
    <text evidence="1">The sequence shown here is derived from an EMBL/GenBank/DDBJ whole genome shotgun (WGS) entry which is preliminary data.</text>
</comment>
<gene>
    <name evidence="1" type="ORF">Pka01_31230</name>
</gene>
<evidence type="ECO:0008006" key="3">
    <source>
        <dbReference type="Google" id="ProtNLM"/>
    </source>
</evidence>
<dbReference type="EMBL" id="BONV01000012">
    <property type="protein sequence ID" value="GIG79996.1"/>
    <property type="molecule type" value="Genomic_DNA"/>
</dbReference>
<evidence type="ECO:0000313" key="2">
    <source>
        <dbReference type="Proteomes" id="UP000630097"/>
    </source>
</evidence>
<name>A0A8J3PRN9_9ACTN</name>
<protein>
    <recommendedName>
        <fullName evidence="3">ATP/GTP-binding protein</fullName>
    </recommendedName>
</protein>
<accession>A0A8J3PRN9</accession>
<sequence>MTCAYTPWAVDGQKNGGLEFVDPGSNPNDKPSGKGAYYLVECSDGYRDVVWIPKKLDPAATPEQLARQAFKLIPIKPPKVLTAPPRGNDGLVGLPHWFYLARGEWMARSKRLRAGAVWAEATATPQRMTVSPGDGQTITCDGPGNTYNPAKPADEQHSTCSYRYLHPGSAYQATVTVTWGGTWRGSGGTGGTLPPITRSVTFPIRVVEAQTLVTKE</sequence>